<dbReference type="HOGENOM" id="CLU_2082180_0_0_11"/>
<accession>A4T1D7</accession>
<evidence type="ECO:0000313" key="2">
    <source>
        <dbReference type="EMBL" id="ABP47667.1"/>
    </source>
</evidence>
<reference evidence="2" key="2">
    <citation type="journal article" date="2013" name="PLoS ONE">
        <title>A Gene Expression Study of the Activities of Aromatic Ring-Cleavage Dioxygenases in Mycobacterium gilvum PYR-GCK to Changes in Salinity and pH during Pyrene Degradation.</title>
        <authorList>
            <person name="Badejo A.C."/>
            <person name="Badejo A.O."/>
            <person name="Shin K.H."/>
            <person name="Chai Y.G."/>
        </authorList>
    </citation>
    <scope>NUCLEOTIDE SEQUENCE [LARGE SCALE GENOMIC DNA]</scope>
    <source>
        <strain evidence="2">PYR-GCK</strain>
    </source>
</reference>
<gene>
    <name evidence="2" type="ordered locus">Mflv_5201</name>
</gene>
<proteinExistence type="predicted"/>
<name>A4T1D7_MYCGI</name>
<reference evidence="2" key="1">
    <citation type="submission" date="2007-04" db="EMBL/GenBank/DDBJ databases">
        <authorList>
            <consortium name="US DOE Joint Genome Institute"/>
            <person name="Copeland A."/>
            <person name="Lucas S."/>
            <person name="Lapidus A."/>
            <person name="Barry K."/>
            <person name="Detter J.C."/>
            <person name="Glavina del Rio T."/>
            <person name="Hammon N."/>
            <person name="Israni S."/>
            <person name="Dalin E."/>
            <person name="Tice H."/>
            <person name="Pitluck S."/>
            <person name="Chain P."/>
            <person name="Malfatti S."/>
            <person name="Shin M."/>
            <person name="Vergez L."/>
            <person name="Schmutz J."/>
            <person name="Larimer F."/>
            <person name="Land M."/>
            <person name="Hauser L."/>
            <person name="Kyrpides N."/>
            <person name="Mikhailova N."/>
            <person name="Miller C."/>
            <person name="Richardson P."/>
        </authorList>
    </citation>
    <scope>NUCLEOTIDE SEQUENCE</scope>
    <source>
        <strain evidence="2">PYR-GCK</strain>
    </source>
</reference>
<evidence type="ECO:0000256" key="1">
    <source>
        <dbReference type="SAM" id="MobiDB-lite"/>
    </source>
</evidence>
<feature type="region of interest" description="Disordered" evidence="1">
    <location>
        <begin position="79"/>
        <end position="99"/>
    </location>
</feature>
<protein>
    <submittedName>
        <fullName evidence="2">Uncharacterized protein</fullName>
    </submittedName>
</protein>
<dbReference type="KEGG" id="mgi:Mflv_5201"/>
<dbReference type="STRING" id="350054.Mflv_5201"/>
<dbReference type="EMBL" id="CP000656">
    <property type="protein sequence ID" value="ABP47667.1"/>
    <property type="molecule type" value="Genomic_DNA"/>
</dbReference>
<sequence length="117" mass="12709">MHFTSVCRHPVFVDGKNYSGAPPLLTTRILREEVEATFVPEVASLRHSIFVPLGTQVSDAVEFAAVQTVLDRNRVLTGLPHPSGATPKGSPFSLAVSPESRFRTRSTRIGLLPLGRS</sequence>
<organism evidence="2">
    <name type="scientific">Mycolicibacterium gilvum (strain PYR-GCK)</name>
    <name type="common">Mycobacterium gilvum (strain PYR-GCK)</name>
    <dbReference type="NCBI Taxonomy" id="350054"/>
    <lineage>
        <taxon>Bacteria</taxon>
        <taxon>Bacillati</taxon>
        <taxon>Actinomycetota</taxon>
        <taxon>Actinomycetes</taxon>
        <taxon>Mycobacteriales</taxon>
        <taxon>Mycobacteriaceae</taxon>
        <taxon>Mycolicibacterium</taxon>
    </lineage>
</organism>
<dbReference type="AlphaFoldDB" id="A4T1D7"/>